<dbReference type="PANTHER" id="PTHR43124">
    <property type="entry name" value="PURINE EFFLUX PUMP PBUE"/>
    <property type="match status" value="1"/>
</dbReference>
<feature type="domain" description="Major facilitator superfamily (MFS) profile" evidence="7">
    <location>
        <begin position="14"/>
        <end position="387"/>
    </location>
</feature>
<dbReference type="AlphaFoldDB" id="A0A5N0VKA6"/>
<dbReference type="InterPro" id="IPR011701">
    <property type="entry name" value="MFS"/>
</dbReference>
<accession>A0A5N0VKA6</accession>
<dbReference type="CDD" id="cd17324">
    <property type="entry name" value="MFS_NepI_like"/>
    <property type="match status" value="1"/>
</dbReference>
<feature type="transmembrane region" description="Helical" evidence="6">
    <location>
        <begin position="12"/>
        <end position="36"/>
    </location>
</feature>
<sequence length="387" mass="38338">MITVPEPRVHRLAPVLVLAVGTFAMGTDSFVLAGILPQLASGLRVSEASAGQVVTAFALTYAVTAPFLAAATGKVRRKTLLTFGLSLFIAANLASIAATGLPFLLLARIAAALGAALFTPTASAAAVALAGAERRGLALSIILGGLAVGTVFGVPAGTALGQHFGWQASLLFIAAVALVALAALLVTLPTLPLPPVVRLRDRLALLVDRRVLGIVAVTTLASAAGIIVYTYLARILLDTAGISGSALTAALLAWGIGGSTGAFGSGWLTDRHGPRRTLVLAIGILALSLLGLGFAPTAGLTPPLMAVTGAAAWSVATPNNHRLTGLAPESPSVVISANSSGIYLGQALGAAAGGLVLTAGGGAEVLCVAGATVAAAAFALNAILADH</sequence>
<dbReference type="OrthoDB" id="9814237at2"/>
<feature type="transmembrane region" description="Helical" evidence="6">
    <location>
        <begin position="109"/>
        <end position="130"/>
    </location>
</feature>
<dbReference type="RefSeq" id="WP_144748623.1">
    <property type="nucleotide sequence ID" value="NZ_VMNW02000005.1"/>
</dbReference>
<keyword evidence="4 6" id="KW-1133">Transmembrane helix</keyword>
<dbReference type="Proteomes" id="UP000319769">
    <property type="component" value="Unassembled WGS sequence"/>
</dbReference>
<keyword evidence="5 6" id="KW-0472">Membrane</keyword>
<keyword evidence="2" id="KW-1003">Cell membrane</keyword>
<evidence type="ECO:0000256" key="5">
    <source>
        <dbReference type="ARBA" id="ARBA00023136"/>
    </source>
</evidence>
<feature type="transmembrane region" description="Helical" evidence="6">
    <location>
        <begin position="80"/>
        <end position="103"/>
    </location>
</feature>
<dbReference type="EMBL" id="VMNW02000005">
    <property type="protein sequence ID" value="KAA9165590.1"/>
    <property type="molecule type" value="Genomic_DNA"/>
</dbReference>
<dbReference type="SUPFAM" id="SSF103473">
    <property type="entry name" value="MFS general substrate transporter"/>
    <property type="match status" value="1"/>
</dbReference>
<organism evidence="8 9">
    <name type="scientific">Amycolatopsis acidicola</name>
    <dbReference type="NCBI Taxonomy" id="2596893"/>
    <lineage>
        <taxon>Bacteria</taxon>
        <taxon>Bacillati</taxon>
        <taxon>Actinomycetota</taxon>
        <taxon>Actinomycetes</taxon>
        <taxon>Pseudonocardiales</taxon>
        <taxon>Pseudonocardiaceae</taxon>
        <taxon>Amycolatopsis</taxon>
    </lineage>
</organism>
<feature type="transmembrane region" description="Helical" evidence="6">
    <location>
        <begin position="277"/>
        <end position="295"/>
    </location>
</feature>
<keyword evidence="3 6" id="KW-0812">Transmembrane</keyword>
<feature type="transmembrane region" description="Helical" evidence="6">
    <location>
        <begin position="137"/>
        <end position="156"/>
    </location>
</feature>
<feature type="transmembrane region" description="Helical" evidence="6">
    <location>
        <begin position="168"/>
        <end position="191"/>
    </location>
</feature>
<keyword evidence="9" id="KW-1185">Reference proteome</keyword>
<evidence type="ECO:0000256" key="1">
    <source>
        <dbReference type="ARBA" id="ARBA00004651"/>
    </source>
</evidence>
<dbReference type="Gene3D" id="1.20.1250.20">
    <property type="entry name" value="MFS general substrate transporter like domains"/>
    <property type="match status" value="2"/>
</dbReference>
<reference evidence="8" key="1">
    <citation type="submission" date="2019-09" db="EMBL/GenBank/DDBJ databases">
        <authorList>
            <person name="Teo W.F.A."/>
            <person name="Duangmal K."/>
        </authorList>
    </citation>
    <scope>NUCLEOTIDE SEQUENCE [LARGE SCALE GENOMIC DNA]</scope>
    <source>
        <strain evidence="8">K81G1</strain>
    </source>
</reference>
<protein>
    <submittedName>
        <fullName evidence="8">MFS transporter</fullName>
    </submittedName>
</protein>
<name>A0A5N0VKA6_9PSEU</name>
<dbReference type="PROSITE" id="PS50850">
    <property type="entry name" value="MFS"/>
    <property type="match status" value="1"/>
</dbReference>
<evidence type="ECO:0000256" key="3">
    <source>
        <dbReference type="ARBA" id="ARBA00022692"/>
    </source>
</evidence>
<feature type="transmembrane region" description="Helical" evidence="6">
    <location>
        <begin position="48"/>
        <end position="68"/>
    </location>
</feature>
<feature type="transmembrane region" description="Helical" evidence="6">
    <location>
        <begin position="365"/>
        <end position="384"/>
    </location>
</feature>
<comment type="caution">
    <text evidence="8">The sequence shown here is derived from an EMBL/GenBank/DDBJ whole genome shotgun (WGS) entry which is preliminary data.</text>
</comment>
<feature type="transmembrane region" description="Helical" evidence="6">
    <location>
        <begin position="211"/>
        <end position="232"/>
    </location>
</feature>
<evidence type="ECO:0000259" key="7">
    <source>
        <dbReference type="PROSITE" id="PS50850"/>
    </source>
</evidence>
<dbReference type="InterPro" id="IPR020846">
    <property type="entry name" value="MFS_dom"/>
</dbReference>
<dbReference type="InterPro" id="IPR050189">
    <property type="entry name" value="MFS_Efflux_Transporters"/>
</dbReference>
<dbReference type="GO" id="GO:0022857">
    <property type="term" value="F:transmembrane transporter activity"/>
    <property type="evidence" value="ECO:0007669"/>
    <property type="project" value="InterPro"/>
</dbReference>
<comment type="subcellular location">
    <subcellularLocation>
        <location evidence="1">Cell membrane</location>
        <topology evidence="1">Multi-pass membrane protein</topology>
    </subcellularLocation>
</comment>
<evidence type="ECO:0000256" key="4">
    <source>
        <dbReference type="ARBA" id="ARBA00022989"/>
    </source>
</evidence>
<dbReference type="PANTHER" id="PTHR43124:SF10">
    <property type="entry name" value="PURINE EFFLUX PUMP PBUE"/>
    <property type="match status" value="1"/>
</dbReference>
<dbReference type="GO" id="GO:0005886">
    <property type="term" value="C:plasma membrane"/>
    <property type="evidence" value="ECO:0007669"/>
    <property type="project" value="UniProtKB-SubCell"/>
</dbReference>
<evidence type="ECO:0000256" key="2">
    <source>
        <dbReference type="ARBA" id="ARBA00022475"/>
    </source>
</evidence>
<proteinExistence type="predicted"/>
<gene>
    <name evidence="8" type="ORF">FPZ12_005855</name>
</gene>
<evidence type="ECO:0000256" key="6">
    <source>
        <dbReference type="SAM" id="Phobius"/>
    </source>
</evidence>
<dbReference type="InterPro" id="IPR036259">
    <property type="entry name" value="MFS_trans_sf"/>
</dbReference>
<feature type="transmembrane region" description="Helical" evidence="6">
    <location>
        <begin position="244"/>
        <end position="265"/>
    </location>
</feature>
<dbReference type="Pfam" id="PF07690">
    <property type="entry name" value="MFS_1"/>
    <property type="match status" value="1"/>
</dbReference>
<evidence type="ECO:0000313" key="8">
    <source>
        <dbReference type="EMBL" id="KAA9165590.1"/>
    </source>
</evidence>
<evidence type="ECO:0000313" key="9">
    <source>
        <dbReference type="Proteomes" id="UP000319769"/>
    </source>
</evidence>